<dbReference type="InterPro" id="IPR037171">
    <property type="entry name" value="NagB/RpiA_transferase-like"/>
</dbReference>
<dbReference type="InterPro" id="IPR007324">
    <property type="entry name" value="Sugar-bd_dom_put"/>
</dbReference>
<dbReference type="PANTHER" id="PTHR34294:SF1">
    <property type="entry name" value="TRANSCRIPTIONAL REGULATOR LSRR"/>
    <property type="match status" value="1"/>
</dbReference>
<dbReference type="InterPro" id="IPR051054">
    <property type="entry name" value="SorC_transcr_regulators"/>
</dbReference>
<protein>
    <recommendedName>
        <fullName evidence="5">Sugar-binding domain-containing protein</fullName>
    </recommendedName>
</protein>
<evidence type="ECO:0000256" key="2">
    <source>
        <dbReference type="ARBA" id="ARBA00023015"/>
    </source>
</evidence>
<evidence type="ECO:0000256" key="3">
    <source>
        <dbReference type="ARBA" id="ARBA00023125"/>
    </source>
</evidence>
<evidence type="ECO:0000313" key="6">
    <source>
        <dbReference type="EMBL" id="CAA9455633.1"/>
    </source>
</evidence>
<dbReference type="Gene3D" id="3.40.50.1360">
    <property type="match status" value="1"/>
</dbReference>
<feature type="domain" description="Sugar-binding" evidence="5">
    <location>
        <begin position="8"/>
        <end position="168"/>
    </location>
</feature>
<keyword evidence="2" id="KW-0805">Transcription regulation</keyword>
<proteinExistence type="inferred from homology"/>
<evidence type="ECO:0000256" key="4">
    <source>
        <dbReference type="ARBA" id="ARBA00023163"/>
    </source>
</evidence>
<dbReference type="GO" id="GO:0030246">
    <property type="term" value="F:carbohydrate binding"/>
    <property type="evidence" value="ECO:0007669"/>
    <property type="project" value="InterPro"/>
</dbReference>
<dbReference type="PANTHER" id="PTHR34294">
    <property type="entry name" value="TRANSCRIPTIONAL REGULATOR-RELATED"/>
    <property type="match status" value="1"/>
</dbReference>
<evidence type="ECO:0000259" key="5">
    <source>
        <dbReference type="Pfam" id="PF04198"/>
    </source>
</evidence>
<dbReference type="Pfam" id="PF04198">
    <property type="entry name" value="Sugar-bind"/>
    <property type="match status" value="1"/>
</dbReference>
<keyword evidence="3" id="KW-0238">DNA-binding</keyword>
<reference evidence="6" key="1">
    <citation type="submission" date="2020-02" db="EMBL/GenBank/DDBJ databases">
        <authorList>
            <person name="Meier V. D."/>
        </authorList>
    </citation>
    <scope>NUCLEOTIDE SEQUENCE</scope>
    <source>
        <strain evidence="6">AVDCRST_MAG01</strain>
    </source>
</reference>
<dbReference type="EMBL" id="CADCUW010000679">
    <property type="protein sequence ID" value="CAA9455633.1"/>
    <property type="molecule type" value="Genomic_DNA"/>
</dbReference>
<evidence type="ECO:0000256" key="1">
    <source>
        <dbReference type="ARBA" id="ARBA00010466"/>
    </source>
</evidence>
<sequence>MGGSIAELDGVSITARLADTLGARAHYLHAPMLVASALVRDGLLRDPHIRATLEVARAADSMVVSVGTIDRRSGQYRTGYLDDSDLENIRARGAVGDICGSYFARDGTGVPLEMNRRTIAIGFEEMRAIPNRIGVSGGPGKALANIGAVRAGLLNVLITDQDTAAEMLGILENEDVLAGHKPAS</sequence>
<dbReference type="SUPFAM" id="SSF100950">
    <property type="entry name" value="NagB/RpiA/CoA transferase-like"/>
    <property type="match status" value="1"/>
</dbReference>
<dbReference type="GO" id="GO:0003677">
    <property type="term" value="F:DNA binding"/>
    <property type="evidence" value="ECO:0007669"/>
    <property type="project" value="UniProtKB-KW"/>
</dbReference>
<organism evidence="6">
    <name type="scientific">uncultured Rubrobacteraceae bacterium</name>
    <dbReference type="NCBI Taxonomy" id="349277"/>
    <lineage>
        <taxon>Bacteria</taxon>
        <taxon>Bacillati</taxon>
        <taxon>Actinomycetota</taxon>
        <taxon>Rubrobacteria</taxon>
        <taxon>Rubrobacterales</taxon>
        <taxon>Rubrobacteraceae</taxon>
        <taxon>environmental samples</taxon>
    </lineage>
</organism>
<comment type="similarity">
    <text evidence="1">Belongs to the SorC transcriptional regulatory family.</text>
</comment>
<gene>
    <name evidence="6" type="ORF">AVDCRST_MAG01-01-5150</name>
</gene>
<accession>A0A6J4QUL7</accession>
<name>A0A6J4QUL7_9ACTN</name>
<keyword evidence="4" id="KW-0804">Transcription</keyword>
<dbReference type="AlphaFoldDB" id="A0A6J4QUL7"/>